<name>A0A0F8XAQ8_9ZZZZ</name>
<comment type="caution">
    <text evidence="1">The sequence shown here is derived from an EMBL/GenBank/DDBJ whole genome shotgun (WGS) entry which is preliminary data.</text>
</comment>
<sequence>MYIGFTKLDPSWQGFAASLRKGQIYVKMPIEKAQALGMVWHILSQRISPAGTLHDVLVSLFKLIEDEARGSQAYGIKSVFYSATVDSCQKDIEALGCFVAEDQTGVFRAFKEALEKGLQSDPGVDWIARVGGPQAHPFEALQKDSDPV</sequence>
<dbReference type="AlphaFoldDB" id="A0A0F8XAQ8"/>
<proteinExistence type="predicted"/>
<dbReference type="EMBL" id="LAZR01060349">
    <property type="protein sequence ID" value="KKK65868.1"/>
    <property type="molecule type" value="Genomic_DNA"/>
</dbReference>
<gene>
    <name evidence="1" type="ORF">LCGC14_2969820</name>
</gene>
<evidence type="ECO:0000313" key="1">
    <source>
        <dbReference type="EMBL" id="KKK65868.1"/>
    </source>
</evidence>
<protein>
    <submittedName>
        <fullName evidence="1">Uncharacterized protein</fullName>
    </submittedName>
</protein>
<reference evidence="1" key="1">
    <citation type="journal article" date="2015" name="Nature">
        <title>Complex archaea that bridge the gap between prokaryotes and eukaryotes.</title>
        <authorList>
            <person name="Spang A."/>
            <person name="Saw J.H."/>
            <person name="Jorgensen S.L."/>
            <person name="Zaremba-Niedzwiedzka K."/>
            <person name="Martijn J."/>
            <person name="Lind A.E."/>
            <person name="van Eijk R."/>
            <person name="Schleper C."/>
            <person name="Guy L."/>
            <person name="Ettema T.J."/>
        </authorList>
    </citation>
    <scope>NUCLEOTIDE SEQUENCE</scope>
</reference>
<organism evidence="1">
    <name type="scientific">marine sediment metagenome</name>
    <dbReference type="NCBI Taxonomy" id="412755"/>
    <lineage>
        <taxon>unclassified sequences</taxon>
        <taxon>metagenomes</taxon>
        <taxon>ecological metagenomes</taxon>
    </lineage>
</organism>
<accession>A0A0F8XAQ8</accession>
<feature type="non-terminal residue" evidence="1">
    <location>
        <position position="148"/>
    </location>
</feature>